<organism evidence="1">
    <name type="scientific">marine metagenome</name>
    <dbReference type="NCBI Taxonomy" id="408172"/>
    <lineage>
        <taxon>unclassified sequences</taxon>
        <taxon>metagenomes</taxon>
        <taxon>ecological metagenomes</taxon>
    </lineage>
</organism>
<protein>
    <recommendedName>
        <fullName evidence="2">AMP-binding enzyme C-terminal domain-containing protein</fullName>
    </recommendedName>
</protein>
<reference evidence="1" key="1">
    <citation type="submission" date="2018-05" db="EMBL/GenBank/DDBJ databases">
        <authorList>
            <person name="Lanie J.A."/>
            <person name="Ng W.-L."/>
            <person name="Kazmierczak K.M."/>
            <person name="Andrzejewski T.M."/>
            <person name="Davidsen T.M."/>
            <person name="Wayne K.J."/>
            <person name="Tettelin H."/>
            <person name="Glass J.I."/>
            <person name="Rusch D."/>
            <person name="Podicherti R."/>
            <person name="Tsui H.-C.T."/>
            <person name="Winkler M.E."/>
        </authorList>
    </citation>
    <scope>NUCLEOTIDE SEQUENCE</scope>
</reference>
<evidence type="ECO:0000313" key="1">
    <source>
        <dbReference type="EMBL" id="SVD37851.1"/>
    </source>
</evidence>
<dbReference type="AlphaFoldDB" id="A0A382UW04"/>
<feature type="non-terminal residue" evidence="1">
    <location>
        <position position="1"/>
    </location>
</feature>
<dbReference type="EMBL" id="UINC01146870">
    <property type="protein sequence ID" value="SVD37851.1"/>
    <property type="molecule type" value="Genomic_DNA"/>
</dbReference>
<gene>
    <name evidence="1" type="ORF">METZ01_LOCUS390705</name>
</gene>
<evidence type="ECO:0008006" key="2">
    <source>
        <dbReference type="Google" id="ProtNLM"/>
    </source>
</evidence>
<name>A0A382UW04_9ZZZZ</name>
<accession>A0A382UW04</accession>
<proteinExistence type="predicted"/>
<sequence length="40" mass="4632">ENIKSYISRKMKIHPSGIVVRYINKVPRNESGKILYSELA</sequence>